<evidence type="ECO:0000313" key="2">
    <source>
        <dbReference type="Proteomes" id="UP001596096"/>
    </source>
</evidence>
<reference evidence="2" key="1">
    <citation type="journal article" date="2019" name="Int. J. Syst. Evol. Microbiol.">
        <title>The Global Catalogue of Microorganisms (GCM) 10K type strain sequencing project: providing services to taxonomists for standard genome sequencing and annotation.</title>
        <authorList>
            <consortium name="The Broad Institute Genomics Platform"/>
            <consortium name="The Broad Institute Genome Sequencing Center for Infectious Disease"/>
            <person name="Wu L."/>
            <person name="Ma J."/>
        </authorList>
    </citation>
    <scope>NUCLEOTIDE SEQUENCE [LARGE SCALE GENOMIC DNA]</scope>
    <source>
        <strain evidence="2">CGMCC 4.7106</strain>
    </source>
</reference>
<comment type="caution">
    <text evidence="1">The sequence shown here is derived from an EMBL/GenBank/DDBJ whole genome shotgun (WGS) entry which is preliminary data.</text>
</comment>
<dbReference type="RefSeq" id="WP_219548681.1">
    <property type="nucleotide sequence ID" value="NZ_JAHKRN010000042.1"/>
</dbReference>
<protein>
    <submittedName>
        <fullName evidence="1">Uncharacterized protein</fullName>
    </submittedName>
</protein>
<evidence type="ECO:0000313" key="1">
    <source>
        <dbReference type="EMBL" id="MFC5815166.1"/>
    </source>
</evidence>
<proteinExistence type="predicted"/>
<accession>A0ABW1BRI1</accession>
<dbReference type="EMBL" id="JBHSNW010000003">
    <property type="protein sequence ID" value="MFC5815166.1"/>
    <property type="molecule type" value="Genomic_DNA"/>
</dbReference>
<sequence>MPDARDLDVLVPARDRPVLVTLAGLAARRVTGARVVISDRSRAPVADDPPAESAYEDVVRRPRVRERYGGAGRAYRLEPPTTVLEQP</sequence>
<organism evidence="1 2">
    <name type="scientific">Nonomuraea harbinensis</name>
    <dbReference type="NCBI Taxonomy" id="1286938"/>
    <lineage>
        <taxon>Bacteria</taxon>
        <taxon>Bacillati</taxon>
        <taxon>Actinomycetota</taxon>
        <taxon>Actinomycetes</taxon>
        <taxon>Streptosporangiales</taxon>
        <taxon>Streptosporangiaceae</taxon>
        <taxon>Nonomuraea</taxon>
    </lineage>
</organism>
<name>A0ABW1BRI1_9ACTN</name>
<dbReference type="Proteomes" id="UP001596096">
    <property type="component" value="Unassembled WGS sequence"/>
</dbReference>
<gene>
    <name evidence="1" type="ORF">ACFPUY_08725</name>
</gene>
<keyword evidence="2" id="KW-1185">Reference proteome</keyword>